<proteinExistence type="predicted"/>
<gene>
    <name evidence="2" type="ORF">BW686_13880</name>
</gene>
<evidence type="ECO:0000256" key="1">
    <source>
        <dbReference type="SAM" id="MobiDB-lite"/>
    </source>
</evidence>
<dbReference type="Proteomes" id="UP000195128">
    <property type="component" value="Unassembled WGS sequence"/>
</dbReference>
<feature type="region of interest" description="Disordered" evidence="1">
    <location>
        <begin position="105"/>
        <end position="126"/>
    </location>
</feature>
<dbReference type="AlphaFoldDB" id="A0A244ER43"/>
<sequence>MRSEKSCRKGVLKTLPRLESVWAALVMLPLMVAPSVSLAKDGVLSLHGSVVNSSCRVSYLDANPAAGHTRSVEVAPGIKVHVSTDYNACGAQAVPFVAHFQRLPAAPQPDGTSSPSRTALITLNYQ</sequence>
<dbReference type="OrthoDB" id="7022916at2"/>
<protein>
    <recommendedName>
        <fullName evidence="4">Type 1 fimbrial protein</fullName>
    </recommendedName>
</protein>
<evidence type="ECO:0000313" key="3">
    <source>
        <dbReference type="Proteomes" id="UP000195128"/>
    </source>
</evidence>
<dbReference type="EMBL" id="MTSA01000009">
    <property type="protein sequence ID" value="OUM07013.1"/>
    <property type="molecule type" value="Genomic_DNA"/>
</dbReference>
<dbReference type="RefSeq" id="WP_084917634.1">
    <property type="nucleotide sequence ID" value="NZ_JAHZNS010000015.1"/>
</dbReference>
<evidence type="ECO:0008006" key="4">
    <source>
        <dbReference type="Google" id="ProtNLM"/>
    </source>
</evidence>
<accession>A0A244ER43</accession>
<comment type="caution">
    <text evidence="2">The sequence shown here is derived from an EMBL/GenBank/DDBJ whole genome shotgun (WGS) entry which is preliminary data.</text>
</comment>
<feature type="compositionally biased region" description="Polar residues" evidence="1">
    <location>
        <begin position="110"/>
        <end position="126"/>
    </location>
</feature>
<reference evidence="2 3" key="1">
    <citation type="submission" date="2017-01" db="EMBL/GenBank/DDBJ databases">
        <authorList>
            <person name="Mah S.A."/>
            <person name="Swanson W.J."/>
            <person name="Moy G.W."/>
            <person name="Vacquier V.D."/>
        </authorList>
    </citation>
    <scope>NUCLEOTIDE SEQUENCE [LARGE SCALE GENOMIC DNA]</scope>
    <source>
        <strain evidence="2">PDD-32b-74</strain>
    </source>
</reference>
<evidence type="ECO:0000313" key="2">
    <source>
        <dbReference type="EMBL" id="OUM07013.1"/>
    </source>
</evidence>
<organism evidence="2 3">
    <name type="scientific">Pseudomonas syringae</name>
    <dbReference type="NCBI Taxonomy" id="317"/>
    <lineage>
        <taxon>Bacteria</taxon>
        <taxon>Pseudomonadati</taxon>
        <taxon>Pseudomonadota</taxon>
        <taxon>Gammaproteobacteria</taxon>
        <taxon>Pseudomonadales</taxon>
        <taxon>Pseudomonadaceae</taxon>
        <taxon>Pseudomonas</taxon>
    </lineage>
</organism>
<name>A0A244ER43_PSESX</name>